<comment type="caution">
    <text evidence="2">The sequence shown here is derived from an EMBL/GenBank/DDBJ whole genome shotgun (WGS) entry which is preliminary data.</text>
</comment>
<feature type="compositionally biased region" description="Basic and acidic residues" evidence="1">
    <location>
        <begin position="218"/>
        <end position="230"/>
    </location>
</feature>
<feature type="region of interest" description="Disordered" evidence="1">
    <location>
        <begin position="40"/>
        <end position="231"/>
    </location>
</feature>
<dbReference type="EMBL" id="JWZX01000432">
    <property type="protein sequence ID" value="KOO52981.1"/>
    <property type="molecule type" value="Genomic_DNA"/>
</dbReference>
<sequence length="258" mass="26988">MFGRLAQGCDDRRPAGAGMGGLGGNLADFFGGAGGANPYGGGGIESLLGQGSDFFGGAPRSATLDDNLFGGSAPLSGGGIQPKATPAPSAPESAPRDVTIKVRRPGEARRAGGMPTSSSYSEYRRAAPSRTSDDIGSAPYPPSTSSGDLPSSDRISTSSGSADAIIDVKTSEDGQRPSASAERTADDWLVAAQVEENAQNERLEADKKAKDGKHKERLKREAEEEEEGRRPLLLQEAEEMKAARKKKEYFVRVLAEDA</sequence>
<dbReference type="AlphaFoldDB" id="A0A0M0LPR9"/>
<feature type="compositionally biased region" description="Basic and acidic residues" evidence="1">
    <location>
        <begin position="94"/>
        <end position="110"/>
    </location>
</feature>
<evidence type="ECO:0000256" key="1">
    <source>
        <dbReference type="SAM" id="MobiDB-lite"/>
    </source>
</evidence>
<evidence type="ECO:0000313" key="3">
    <source>
        <dbReference type="Proteomes" id="UP000037460"/>
    </source>
</evidence>
<feature type="compositionally biased region" description="Low complexity" evidence="1">
    <location>
        <begin position="82"/>
        <end position="93"/>
    </location>
</feature>
<keyword evidence="3" id="KW-1185">Reference proteome</keyword>
<evidence type="ECO:0000313" key="2">
    <source>
        <dbReference type="EMBL" id="KOO52981.1"/>
    </source>
</evidence>
<gene>
    <name evidence="2" type="ORF">Ctob_013827</name>
</gene>
<feature type="compositionally biased region" description="Basic and acidic residues" evidence="1">
    <location>
        <begin position="199"/>
        <end position="209"/>
    </location>
</feature>
<reference evidence="3" key="1">
    <citation type="journal article" date="2015" name="PLoS Genet.">
        <title>Genome Sequence and Transcriptome Analyses of Chrysochromulina tobin: Metabolic Tools for Enhanced Algal Fitness in the Prominent Order Prymnesiales (Haptophyceae).</title>
        <authorList>
            <person name="Hovde B.T."/>
            <person name="Deodato C.R."/>
            <person name="Hunsperger H.M."/>
            <person name="Ryken S.A."/>
            <person name="Yost W."/>
            <person name="Jha R.K."/>
            <person name="Patterson J."/>
            <person name="Monnat R.J. Jr."/>
            <person name="Barlow S.B."/>
            <person name="Starkenburg S.R."/>
            <person name="Cattolico R.A."/>
        </authorList>
    </citation>
    <scope>NUCLEOTIDE SEQUENCE</scope>
    <source>
        <strain evidence="3">CCMP291</strain>
    </source>
</reference>
<protein>
    <submittedName>
        <fullName evidence="2">Uncharacterized protein</fullName>
    </submittedName>
</protein>
<feature type="non-terminal residue" evidence="2">
    <location>
        <position position="258"/>
    </location>
</feature>
<dbReference type="Proteomes" id="UP000037460">
    <property type="component" value="Unassembled WGS sequence"/>
</dbReference>
<accession>A0A0M0LPR9</accession>
<name>A0A0M0LPR9_9EUKA</name>
<proteinExistence type="predicted"/>
<feature type="compositionally biased region" description="Polar residues" evidence="1">
    <location>
        <begin position="143"/>
        <end position="161"/>
    </location>
</feature>
<organism evidence="2 3">
    <name type="scientific">Chrysochromulina tobinii</name>
    <dbReference type="NCBI Taxonomy" id="1460289"/>
    <lineage>
        <taxon>Eukaryota</taxon>
        <taxon>Haptista</taxon>
        <taxon>Haptophyta</taxon>
        <taxon>Prymnesiophyceae</taxon>
        <taxon>Prymnesiales</taxon>
        <taxon>Chrysochromulinaceae</taxon>
        <taxon>Chrysochromulina</taxon>
    </lineage>
</organism>